<protein>
    <submittedName>
        <fullName evidence="1">Uncharacterized protein</fullName>
    </submittedName>
</protein>
<keyword evidence="2" id="KW-1185">Reference proteome</keyword>
<organism evidence="1 2">
    <name type="scientific">Hymenobacter frigidus</name>
    <dbReference type="NCBI Taxonomy" id="1524095"/>
    <lineage>
        <taxon>Bacteria</taxon>
        <taxon>Pseudomonadati</taxon>
        <taxon>Bacteroidota</taxon>
        <taxon>Cytophagia</taxon>
        <taxon>Cytophagales</taxon>
        <taxon>Hymenobacteraceae</taxon>
        <taxon>Hymenobacter</taxon>
    </lineage>
</organism>
<reference evidence="2" key="1">
    <citation type="journal article" date="2019" name="Int. J. Syst. Evol. Microbiol.">
        <title>The Global Catalogue of Microorganisms (GCM) 10K type strain sequencing project: providing services to taxonomists for standard genome sequencing and annotation.</title>
        <authorList>
            <consortium name="The Broad Institute Genomics Platform"/>
            <consortium name="The Broad Institute Genome Sequencing Center for Infectious Disease"/>
            <person name="Wu L."/>
            <person name="Ma J."/>
        </authorList>
    </citation>
    <scope>NUCLEOTIDE SEQUENCE [LARGE SCALE GENOMIC DNA]</scope>
    <source>
        <strain evidence="2">CGMCC 1.14966</strain>
    </source>
</reference>
<dbReference type="Proteomes" id="UP000637774">
    <property type="component" value="Unassembled WGS sequence"/>
</dbReference>
<accession>A0ABQ2A7C5</accession>
<evidence type="ECO:0000313" key="1">
    <source>
        <dbReference type="EMBL" id="GGH86243.1"/>
    </source>
</evidence>
<dbReference type="EMBL" id="BMGY01000018">
    <property type="protein sequence ID" value="GGH86243.1"/>
    <property type="molecule type" value="Genomic_DNA"/>
</dbReference>
<evidence type="ECO:0000313" key="2">
    <source>
        <dbReference type="Proteomes" id="UP000637774"/>
    </source>
</evidence>
<name>A0ABQ2A7C5_9BACT</name>
<proteinExistence type="predicted"/>
<comment type="caution">
    <text evidence="1">The sequence shown here is derived from an EMBL/GenBank/DDBJ whole genome shotgun (WGS) entry which is preliminary data.</text>
</comment>
<sequence length="103" mass="11402">MVGAHVQNPGLFVQRKRAHEFQRGGGHGLGLADLGGLIGGILFLPMVSRVFEVHGGGLKKGWQKQKGALGHAPDNTQNHRERAKIRYKFNRSSCPWRLCDDCE</sequence>
<gene>
    <name evidence="1" type="ORF">GCM10011495_22370</name>
</gene>